<dbReference type="PIRSF" id="PIRSF000390">
    <property type="entry name" value="PLP_StrS"/>
    <property type="match status" value="1"/>
</dbReference>
<protein>
    <submittedName>
        <fullName evidence="5">DegT/DnrJ/EryC1/StrS aminotransferase family protein</fullName>
    </submittedName>
</protein>
<name>A0A2J0L1U5_9BACT</name>
<dbReference type="InterPro" id="IPR015424">
    <property type="entry name" value="PyrdxlP-dep_Trfase"/>
</dbReference>
<dbReference type="SUPFAM" id="SSF53383">
    <property type="entry name" value="PLP-dependent transferases"/>
    <property type="match status" value="1"/>
</dbReference>
<organism evidence="5 6">
    <name type="scientific">Candidatus Aquitaenariimonas noxiae</name>
    <dbReference type="NCBI Taxonomy" id="1974741"/>
    <lineage>
        <taxon>Bacteria</taxon>
        <taxon>Pseudomonadati</taxon>
        <taxon>Candidatus Omnitrophota</taxon>
        <taxon>Candidatus Aquitaenariimonas</taxon>
    </lineage>
</organism>
<accession>A0A2J0L1U5</accession>
<dbReference type="EMBL" id="PEWV01000020">
    <property type="protein sequence ID" value="PIU42073.1"/>
    <property type="molecule type" value="Genomic_DNA"/>
</dbReference>
<keyword evidence="5" id="KW-0808">Transferase</keyword>
<evidence type="ECO:0000256" key="1">
    <source>
        <dbReference type="ARBA" id="ARBA00037999"/>
    </source>
</evidence>
<evidence type="ECO:0000256" key="4">
    <source>
        <dbReference type="RuleBase" id="RU004508"/>
    </source>
</evidence>
<sequence>MIPLFKPYYNEEETNAVGEVIRSGWVGLGPITAKFEEEFARFCEVKYCVGLNSGTAALDMALKLLEIKNGDEVIVPTMTFVSTAHAVVYNLATPIFADVDENTLNIDIDDVRSKITARTKAIIPVHYGGRPVDLDKLRKAVGNIYIIEDCAHACGAKYKGKPIGSFGAIGCFSFHAVKNLAMGEGGAIILNNENFAKRAKKLRWLGIDKGTWDRTKLDKSYWWEYNVEEIGLKSHLNDMAAAIGLVQLKKLANANMRRREIVSLYREGFKNVEEVSMPPEDGGNFISSWHLCEIKAKYRDELSVYLQSKDINTGVHYKPIHLYRCYGNRPILPVAEKVFPKILTLPLYPSLSDDEVNYIVGSIKAFYGSKKI</sequence>
<dbReference type="InterPro" id="IPR015421">
    <property type="entry name" value="PyrdxlP-dep_Trfase_major"/>
</dbReference>
<dbReference type="InterPro" id="IPR000653">
    <property type="entry name" value="DegT/StrS_aminotransferase"/>
</dbReference>
<comment type="similarity">
    <text evidence="1 4">Belongs to the DegT/DnrJ/EryC1 family.</text>
</comment>
<keyword evidence="3 4" id="KW-0663">Pyridoxal phosphate</keyword>
<dbReference type="PANTHER" id="PTHR30244:SF34">
    <property type="entry name" value="DTDP-4-AMINO-4,6-DIDEOXYGALACTOSE TRANSAMINASE"/>
    <property type="match status" value="1"/>
</dbReference>
<comment type="caution">
    <text evidence="5">The sequence shown here is derived from an EMBL/GenBank/DDBJ whole genome shotgun (WGS) entry which is preliminary data.</text>
</comment>
<dbReference type="PANTHER" id="PTHR30244">
    <property type="entry name" value="TRANSAMINASE"/>
    <property type="match status" value="1"/>
</dbReference>
<dbReference type="GO" id="GO:0008483">
    <property type="term" value="F:transaminase activity"/>
    <property type="evidence" value="ECO:0007669"/>
    <property type="project" value="UniProtKB-KW"/>
</dbReference>
<dbReference type="Gene3D" id="3.90.1150.10">
    <property type="entry name" value="Aspartate Aminotransferase, domain 1"/>
    <property type="match status" value="1"/>
</dbReference>
<reference evidence="5 6" key="1">
    <citation type="submission" date="2017-09" db="EMBL/GenBank/DDBJ databases">
        <title>Depth-based differentiation of microbial function through sediment-hosted aquifers and enrichment of novel symbionts in the deep terrestrial subsurface.</title>
        <authorList>
            <person name="Probst A.J."/>
            <person name="Ladd B."/>
            <person name="Jarett J.K."/>
            <person name="Geller-Mcgrath D.E."/>
            <person name="Sieber C.M."/>
            <person name="Emerson J.B."/>
            <person name="Anantharaman K."/>
            <person name="Thomas B.C."/>
            <person name="Malmstrom R."/>
            <person name="Stieglmeier M."/>
            <person name="Klingl A."/>
            <person name="Woyke T."/>
            <person name="Ryan C.M."/>
            <person name="Banfield J.F."/>
        </authorList>
    </citation>
    <scope>NUCLEOTIDE SEQUENCE [LARGE SCALE GENOMIC DNA]</scope>
    <source>
        <strain evidence="5">CG07_land_8_20_14_0_80_42_15</strain>
    </source>
</reference>
<feature type="active site" description="Proton acceptor" evidence="2">
    <location>
        <position position="178"/>
    </location>
</feature>
<feature type="modified residue" description="N6-(pyridoxal phosphate)lysine" evidence="3">
    <location>
        <position position="178"/>
    </location>
</feature>
<dbReference type="AlphaFoldDB" id="A0A2J0L1U5"/>
<proteinExistence type="inferred from homology"/>
<dbReference type="InterPro" id="IPR015422">
    <property type="entry name" value="PyrdxlP-dep_Trfase_small"/>
</dbReference>
<evidence type="ECO:0000256" key="2">
    <source>
        <dbReference type="PIRSR" id="PIRSR000390-1"/>
    </source>
</evidence>
<dbReference type="Proteomes" id="UP000230052">
    <property type="component" value="Unassembled WGS sequence"/>
</dbReference>
<gene>
    <name evidence="5" type="ORF">COS99_02005</name>
</gene>
<evidence type="ECO:0000313" key="6">
    <source>
        <dbReference type="Proteomes" id="UP000230052"/>
    </source>
</evidence>
<dbReference type="Gene3D" id="3.40.640.10">
    <property type="entry name" value="Type I PLP-dependent aspartate aminotransferase-like (Major domain)"/>
    <property type="match status" value="1"/>
</dbReference>
<evidence type="ECO:0000313" key="5">
    <source>
        <dbReference type="EMBL" id="PIU42073.1"/>
    </source>
</evidence>
<dbReference type="CDD" id="cd00616">
    <property type="entry name" value="AHBA_syn"/>
    <property type="match status" value="1"/>
</dbReference>
<dbReference type="GO" id="GO:0030170">
    <property type="term" value="F:pyridoxal phosphate binding"/>
    <property type="evidence" value="ECO:0007669"/>
    <property type="project" value="TreeGrafter"/>
</dbReference>
<evidence type="ECO:0000256" key="3">
    <source>
        <dbReference type="PIRSR" id="PIRSR000390-2"/>
    </source>
</evidence>
<dbReference type="GO" id="GO:0000271">
    <property type="term" value="P:polysaccharide biosynthetic process"/>
    <property type="evidence" value="ECO:0007669"/>
    <property type="project" value="TreeGrafter"/>
</dbReference>
<keyword evidence="5" id="KW-0032">Aminotransferase</keyword>
<dbReference type="Pfam" id="PF01041">
    <property type="entry name" value="DegT_DnrJ_EryC1"/>
    <property type="match status" value="1"/>
</dbReference>